<reference evidence="1 2" key="1">
    <citation type="journal article" date="2014" name="Nature">
        <title>The genome of the recently domesticated crop plant sugar beet (Beta vulgaris).</title>
        <authorList>
            <person name="Dohm J.C."/>
            <person name="Minoche A.E."/>
            <person name="Holtgrawe D."/>
            <person name="Capella-Gutierrez S."/>
            <person name="Zakrzewski F."/>
            <person name="Tafer H."/>
            <person name="Rupp O."/>
            <person name="Sorensen T.R."/>
            <person name="Stracke R."/>
            <person name="Reinhardt R."/>
            <person name="Goesmann A."/>
            <person name="Kraft T."/>
            <person name="Schulz B."/>
            <person name="Stadler P.F."/>
            <person name="Schmidt T."/>
            <person name="Gabaldon T."/>
            <person name="Lehrach H."/>
            <person name="Weisshaar B."/>
            <person name="Himmelbauer H."/>
        </authorList>
    </citation>
    <scope>NUCLEOTIDE SEQUENCE [LARGE SCALE GENOMIC DNA]</scope>
    <source>
        <tissue evidence="1">Taproot</tissue>
    </source>
</reference>
<dbReference type="Gramene" id="KMT14802">
    <property type="protein sequence ID" value="KMT14802"/>
    <property type="gene ID" value="BVRB_3g065280"/>
</dbReference>
<proteinExistence type="predicted"/>
<dbReference type="AlphaFoldDB" id="A0A0J8CMP5"/>
<dbReference type="EMBL" id="KQ090066">
    <property type="protein sequence ID" value="KMT14802.1"/>
    <property type="molecule type" value="Genomic_DNA"/>
</dbReference>
<dbReference type="Proteomes" id="UP000035740">
    <property type="component" value="Chromosome 3"/>
</dbReference>
<evidence type="ECO:0000313" key="1">
    <source>
        <dbReference type="EMBL" id="KMT14802.1"/>
    </source>
</evidence>
<accession>A0A0J8CMP5</accession>
<sequence>MKGIVVEFMFVINVDGRFQTLILVLGIGGLIRRFVETLKGISWIMMHKTRPI</sequence>
<gene>
    <name evidence="1" type="ORF">BVRB_3g065280</name>
</gene>
<organism evidence="1 2">
    <name type="scientific">Beta vulgaris subsp. vulgaris</name>
    <name type="common">Beet</name>
    <dbReference type="NCBI Taxonomy" id="3555"/>
    <lineage>
        <taxon>Eukaryota</taxon>
        <taxon>Viridiplantae</taxon>
        <taxon>Streptophyta</taxon>
        <taxon>Embryophyta</taxon>
        <taxon>Tracheophyta</taxon>
        <taxon>Spermatophyta</taxon>
        <taxon>Magnoliopsida</taxon>
        <taxon>eudicotyledons</taxon>
        <taxon>Gunneridae</taxon>
        <taxon>Pentapetalae</taxon>
        <taxon>Caryophyllales</taxon>
        <taxon>Chenopodiaceae</taxon>
        <taxon>Betoideae</taxon>
        <taxon>Beta</taxon>
    </lineage>
</organism>
<evidence type="ECO:0000313" key="2">
    <source>
        <dbReference type="Proteomes" id="UP000035740"/>
    </source>
</evidence>
<keyword evidence="2" id="KW-1185">Reference proteome</keyword>
<name>A0A0J8CMP5_BETVV</name>
<protein>
    <submittedName>
        <fullName evidence="1">Uncharacterized protein</fullName>
    </submittedName>
</protein>